<dbReference type="EMBL" id="BK032708">
    <property type="protein sequence ID" value="DAF56115.1"/>
    <property type="molecule type" value="Genomic_DNA"/>
</dbReference>
<accession>A0A8S5SZA5</accession>
<feature type="coiled-coil region" evidence="1">
    <location>
        <begin position="10"/>
        <end position="139"/>
    </location>
</feature>
<proteinExistence type="predicted"/>
<protein>
    <submittedName>
        <fullName evidence="2">Chromosome segregation protein</fullName>
    </submittedName>
</protein>
<sequence length="196" mass="22329">MSINIKKYTKDQMAKMVEEAAERLESLKSENADLIEKLRKETAERIALRTDLMAKAHSVEELKADLDASKAASKLLNDQGQNYWRAWQASKKDVTDLRNKRAELEKELSEHRAATVRRLDELKKQLADTEAALGRANAELTDSVAEKNALRNDVTKMTDRAAFELGRANYAEVHPWRNLWAWVKRKLGGEGNEHVS</sequence>
<name>A0A8S5SZA5_9CAUD</name>
<keyword evidence="1" id="KW-0175">Coiled coil</keyword>
<reference evidence="2" key="1">
    <citation type="journal article" date="2021" name="Proc. Natl. Acad. Sci. U.S.A.">
        <title>A Catalog of Tens of Thousands of Viruses from Human Metagenomes Reveals Hidden Associations with Chronic Diseases.</title>
        <authorList>
            <person name="Tisza M.J."/>
            <person name="Buck C.B."/>
        </authorList>
    </citation>
    <scope>NUCLEOTIDE SEQUENCE</scope>
    <source>
        <strain evidence="2">Ct6h44</strain>
    </source>
</reference>
<organism evidence="2">
    <name type="scientific">Siphoviridae sp. ct6h44</name>
    <dbReference type="NCBI Taxonomy" id="2827784"/>
    <lineage>
        <taxon>Viruses</taxon>
        <taxon>Duplodnaviria</taxon>
        <taxon>Heunggongvirae</taxon>
        <taxon>Uroviricota</taxon>
        <taxon>Caudoviricetes</taxon>
    </lineage>
</organism>
<evidence type="ECO:0000313" key="2">
    <source>
        <dbReference type="EMBL" id="DAF56115.1"/>
    </source>
</evidence>
<evidence type="ECO:0000256" key="1">
    <source>
        <dbReference type="SAM" id="Coils"/>
    </source>
</evidence>